<reference evidence="5" key="2">
    <citation type="submission" date="2020-07" db="EMBL/GenBank/DDBJ databases">
        <title>Flavobacterium sp. xlx-214.</title>
        <authorList>
            <person name="Yang C."/>
        </authorList>
    </citation>
    <scope>NUCLEOTIDE SEQUENCE [LARGE SCALE GENOMIC DNA]</scope>
    <source>
        <strain evidence="5">CX-624</strain>
    </source>
</reference>
<evidence type="ECO:0000313" key="3">
    <source>
        <dbReference type="EMBL" id="QMS97416.1"/>
    </source>
</evidence>
<evidence type="ECO:0000256" key="1">
    <source>
        <dbReference type="SAM" id="SignalP"/>
    </source>
</evidence>
<dbReference type="KEGG" id="cbau:H1R16_06645"/>
<keyword evidence="5" id="KW-1185">Reference proteome</keyword>
<dbReference type="AlphaFoldDB" id="A0A7D7LNI9"/>
<sequence>MRNTFICFLGIILMPISILNAQAKPENYYNSSFEKIAKTEFQNLLKQDNYRFNKYDLKEQIANILYQRKTKGKLSPQEHNLVIKHLKEIEPYKNGIIIIIYYPGKDGCNQINTPSRWNIFDRDFVKKANRLTINNVLWIYKNDEELKYYYPEKINWVKDKKNFFENLFFDMHYPCFSSTTIDREGNYISNLGEFGKYEVIDDIKTLK</sequence>
<evidence type="ECO:0000313" key="5">
    <source>
        <dbReference type="Proteomes" id="UP000539710"/>
    </source>
</evidence>
<dbReference type="RefSeq" id="WP_181887347.1">
    <property type="nucleotide sequence ID" value="NZ_CP059472.1"/>
</dbReference>
<dbReference type="Proteomes" id="UP000539710">
    <property type="component" value="Unassembled WGS sequence"/>
</dbReference>
<feature type="signal peptide" evidence="1">
    <location>
        <begin position="1"/>
        <end position="23"/>
    </location>
</feature>
<organism evidence="3 4">
    <name type="scientific">Marnyiella aurantia</name>
    <dbReference type="NCBI Taxonomy" id="2758037"/>
    <lineage>
        <taxon>Bacteria</taxon>
        <taxon>Pseudomonadati</taxon>
        <taxon>Bacteroidota</taxon>
        <taxon>Flavobacteriia</taxon>
        <taxon>Flavobacteriales</taxon>
        <taxon>Weeksellaceae</taxon>
        <taxon>Marnyiella</taxon>
    </lineage>
</organism>
<reference evidence="2" key="3">
    <citation type="submission" date="2020-07" db="EMBL/GenBank/DDBJ databases">
        <authorList>
            <person name="Yang C."/>
        </authorList>
    </citation>
    <scope>NUCLEOTIDE SEQUENCE</scope>
    <source>
        <strain evidence="2">Cx-624</strain>
    </source>
</reference>
<proteinExistence type="predicted"/>
<dbReference type="EMBL" id="CP059472">
    <property type="protein sequence ID" value="QMS97416.1"/>
    <property type="molecule type" value="Genomic_DNA"/>
</dbReference>
<reference evidence="3 4" key="1">
    <citation type="submission" date="2020-07" db="EMBL/GenBank/DDBJ databases">
        <title>Chryseobacterium sp.cx-624.</title>
        <authorList>
            <person name="Yang C."/>
        </authorList>
    </citation>
    <scope>NUCLEOTIDE SEQUENCE [LARGE SCALE GENOMIC DNA]</scope>
    <source>
        <strain evidence="3">Cx-624</strain>
        <strain evidence="4">cx-624</strain>
    </source>
</reference>
<name>A0A7D7LNI9_9FLAO</name>
<evidence type="ECO:0000313" key="2">
    <source>
        <dbReference type="EMBL" id="MBA5247264.1"/>
    </source>
</evidence>
<dbReference type="Proteomes" id="UP000515349">
    <property type="component" value="Chromosome"/>
</dbReference>
<protein>
    <submittedName>
        <fullName evidence="3">Uncharacterized protein</fullName>
    </submittedName>
</protein>
<gene>
    <name evidence="3" type="ORF">H1R16_06645</name>
    <name evidence="2" type="ORF">H2507_08795</name>
</gene>
<feature type="chain" id="PRO_5044656188" evidence="1">
    <location>
        <begin position="24"/>
        <end position="207"/>
    </location>
</feature>
<dbReference type="EMBL" id="JACEUX010000002">
    <property type="protein sequence ID" value="MBA5247264.1"/>
    <property type="molecule type" value="Genomic_DNA"/>
</dbReference>
<evidence type="ECO:0000313" key="4">
    <source>
        <dbReference type="Proteomes" id="UP000515349"/>
    </source>
</evidence>
<accession>A0A7D7LNI9</accession>
<keyword evidence="1" id="KW-0732">Signal</keyword>